<reference evidence="1 2" key="1">
    <citation type="journal article" date="2016" name="DNA Res.">
        <title>The draft genome of MD-2 pineapple using hybrid error correction of long reads.</title>
        <authorList>
            <person name="Redwan R.M."/>
            <person name="Saidin A."/>
            <person name="Kumar S.V."/>
        </authorList>
    </citation>
    <scope>NUCLEOTIDE SEQUENCE [LARGE SCALE GENOMIC DNA]</scope>
    <source>
        <strain evidence="2">cv. MD2</strain>
        <tissue evidence="1">Leaf</tissue>
    </source>
</reference>
<dbReference type="EMBL" id="LSRQ01001188">
    <property type="protein sequence ID" value="OAY78904.1"/>
    <property type="molecule type" value="Genomic_DNA"/>
</dbReference>
<dbReference type="AlphaFoldDB" id="A0A199VPB5"/>
<evidence type="ECO:0000313" key="2">
    <source>
        <dbReference type="Proteomes" id="UP000092600"/>
    </source>
</evidence>
<gene>
    <name evidence="1" type="ORF">ACMD2_07820</name>
</gene>
<protein>
    <submittedName>
        <fullName evidence="1">Uncharacterized protein</fullName>
    </submittedName>
</protein>
<organism evidence="1 2">
    <name type="scientific">Ananas comosus</name>
    <name type="common">Pineapple</name>
    <name type="synonym">Ananas ananas</name>
    <dbReference type="NCBI Taxonomy" id="4615"/>
    <lineage>
        <taxon>Eukaryota</taxon>
        <taxon>Viridiplantae</taxon>
        <taxon>Streptophyta</taxon>
        <taxon>Embryophyta</taxon>
        <taxon>Tracheophyta</taxon>
        <taxon>Spermatophyta</taxon>
        <taxon>Magnoliopsida</taxon>
        <taxon>Liliopsida</taxon>
        <taxon>Poales</taxon>
        <taxon>Bromeliaceae</taxon>
        <taxon>Bromelioideae</taxon>
        <taxon>Ananas</taxon>
    </lineage>
</organism>
<accession>A0A199VPB5</accession>
<dbReference type="Proteomes" id="UP000092600">
    <property type="component" value="Unassembled WGS sequence"/>
</dbReference>
<evidence type="ECO:0000313" key="1">
    <source>
        <dbReference type="EMBL" id="OAY78904.1"/>
    </source>
</evidence>
<name>A0A199VPB5_ANACO</name>
<proteinExistence type="predicted"/>
<comment type="caution">
    <text evidence="1">The sequence shown here is derived from an EMBL/GenBank/DDBJ whole genome shotgun (WGS) entry which is preliminary data.</text>
</comment>
<sequence>MCCELKRKFWKLSISCGTLKLRKLQFGELGSRIGGSSCCWSSRTGGLGYSN</sequence>